<accession>A0ABU0ZC30</accession>
<dbReference type="InterPro" id="IPR003959">
    <property type="entry name" value="ATPase_AAA_core"/>
</dbReference>
<dbReference type="PANTHER" id="PTHR40396">
    <property type="entry name" value="ATPASE-LIKE PROTEIN"/>
    <property type="match status" value="1"/>
</dbReference>
<sequence>MLLRFRVANVRSFREEQELSFVVQPGDKASTGRVVSVAGRELALYPVVGIFGANASGKSNLLAALVMMRDAVLNSYAQWASFRGIPREEFNLDPKAAEDSSFFEVDFVHDGFRYTYGFELGAGRVEAEWLHAYPKGRRQVWFDRDASRDTEFEFPGERVRDRAQFVRLTRPNALFLTVAGTDNSPELSPVFYWFQNNLGLVTPENERHQRESLTRHALRGPRRERIEELLRVADLGVAGVELVDNGEVVRLWHDGAAGDRYPVAWERESFGTRSRFALLGPVLLALDEGAVLLVDELDASLHPRFAAEVIRLFQDPEVNAAGAQLIFTTHDVTVLGTPGGDRLLDPGQVWVYTEGELTEPQYIDLVKEMQPVRRNDVHIANDTRQAGGTRGSGGRAVDRKPADLVDAAIDQIEGRFADARKRAKQMNAQHDDHLPYTQRDPYTNVWEFVEDLGVLAY</sequence>
<dbReference type="Pfam" id="PF13304">
    <property type="entry name" value="AAA_21"/>
    <property type="match status" value="1"/>
</dbReference>
<dbReference type="Proteomes" id="UP001230908">
    <property type="component" value="Unassembled WGS sequence"/>
</dbReference>
<dbReference type="InterPro" id="IPR027417">
    <property type="entry name" value="P-loop_NTPase"/>
</dbReference>
<comment type="caution">
    <text evidence="2">The sequence shown here is derived from an EMBL/GenBank/DDBJ whole genome shotgun (WGS) entry which is preliminary data.</text>
</comment>
<reference evidence="2 3" key="1">
    <citation type="submission" date="2023-08" db="EMBL/GenBank/DDBJ databases">
        <title>Phytohabitans sansha sp. nov., isolated from marine sediment.</title>
        <authorList>
            <person name="Zhao Y."/>
            <person name="Yi K."/>
        </authorList>
    </citation>
    <scope>NUCLEOTIDE SEQUENCE [LARGE SCALE GENOMIC DNA]</scope>
    <source>
        <strain evidence="2 3">ZYX-F-186</strain>
    </source>
</reference>
<dbReference type="RefSeq" id="WP_308711855.1">
    <property type="nucleotide sequence ID" value="NZ_JAVHUY010000006.1"/>
</dbReference>
<name>A0ABU0ZC30_9ACTN</name>
<evidence type="ECO:0000313" key="3">
    <source>
        <dbReference type="Proteomes" id="UP001230908"/>
    </source>
</evidence>
<dbReference type="SUPFAM" id="SSF52540">
    <property type="entry name" value="P-loop containing nucleoside triphosphate hydrolases"/>
    <property type="match status" value="1"/>
</dbReference>
<dbReference type="CDD" id="cd00267">
    <property type="entry name" value="ABC_ATPase"/>
    <property type="match status" value="1"/>
</dbReference>
<keyword evidence="2" id="KW-0067">ATP-binding</keyword>
<evidence type="ECO:0000259" key="1">
    <source>
        <dbReference type="Pfam" id="PF13304"/>
    </source>
</evidence>
<evidence type="ECO:0000313" key="2">
    <source>
        <dbReference type="EMBL" id="MDQ7904588.1"/>
    </source>
</evidence>
<keyword evidence="3" id="KW-1185">Reference proteome</keyword>
<dbReference type="GO" id="GO:0005524">
    <property type="term" value="F:ATP binding"/>
    <property type="evidence" value="ECO:0007669"/>
    <property type="project" value="UniProtKB-KW"/>
</dbReference>
<keyword evidence="2" id="KW-0547">Nucleotide-binding</keyword>
<dbReference type="Gene3D" id="3.40.50.300">
    <property type="entry name" value="P-loop containing nucleotide triphosphate hydrolases"/>
    <property type="match status" value="2"/>
</dbReference>
<feature type="domain" description="ATPase AAA-type core" evidence="1">
    <location>
        <begin position="48"/>
        <end position="335"/>
    </location>
</feature>
<gene>
    <name evidence="2" type="ORF">RB614_08630</name>
</gene>
<dbReference type="EMBL" id="JAVHUY010000006">
    <property type="protein sequence ID" value="MDQ7904588.1"/>
    <property type="molecule type" value="Genomic_DNA"/>
</dbReference>
<organism evidence="2 3">
    <name type="scientific">Phytohabitans maris</name>
    <dbReference type="NCBI Taxonomy" id="3071409"/>
    <lineage>
        <taxon>Bacteria</taxon>
        <taxon>Bacillati</taxon>
        <taxon>Actinomycetota</taxon>
        <taxon>Actinomycetes</taxon>
        <taxon>Micromonosporales</taxon>
        <taxon>Micromonosporaceae</taxon>
    </lineage>
</organism>
<proteinExistence type="predicted"/>
<dbReference type="PANTHER" id="PTHR40396:SF1">
    <property type="entry name" value="ATPASE AAA-TYPE CORE DOMAIN-CONTAINING PROTEIN"/>
    <property type="match status" value="1"/>
</dbReference>
<protein>
    <submittedName>
        <fullName evidence="2">ATP-binding protein</fullName>
    </submittedName>
</protein>